<dbReference type="InterPro" id="IPR011009">
    <property type="entry name" value="Kinase-like_dom_sf"/>
</dbReference>
<feature type="compositionally biased region" description="Polar residues" evidence="10">
    <location>
        <begin position="774"/>
        <end position="795"/>
    </location>
</feature>
<comment type="caution">
    <text evidence="12">The sequence shown here is derived from an EMBL/GenBank/DDBJ whole genome shotgun (WGS) entry which is preliminary data.</text>
</comment>
<dbReference type="PANTHER" id="PTHR22983:SF6">
    <property type="entry name" value="SERINE_THREONINE-PROTEIN KINASE 36"/>
    <property type="match status" value="1"/>
</dbReference>
<dbReference type="GO" id="GO:0007224">
    <property type="term" value="P:smoothened signaling pathway"/>
    <property type="evidence" value="ECO:0007669"/>
    <property type="project" value="TreeGrafter"/>
</dbReference>
<dbReference type="SUPFAM" id="SSF48371">
    <property type="entry name" value="ARM repeat"/>
    <property type="match status" value="1"/>
</dbReference>
<evidence type="ECO:0000256" key="6">
    <source>
        <dbReference type="ARBA" id="ARBA00022840"/>
    </source>
</evidence>
<evidence type="ECO:0000313" key="13">
    <source>
        <dbReference type="Proteomes" id="UP000198287"/>
    </source>
</evidence>
<evidence type="ECO:0000256" key="5">
    <source>
        <dbReference type="ARBA" id="ARBA00022777"/>
    </source>
</evidence>
<evidence type="ECO:0000256" key="7">
    <source>
        <dbReference type="ARBA" id="ARBA00047899"/>
    </source>
</evidence>
<dbReference type="PROSITE" id="PS50011">
    <property type="entry name" value="PROTEIN_KINASE_DOM"/>
    <property type="match status" value="1"/>
</dbReference>
<feature type="compositionally biased region" description="Polar residues" evidence="10">
    <location>
        <begin position="332"/>
        <end position="342"/>
    </location>
</feature>
<dbReference type="InterPro" id="IPR016024">
    <property type="entry name" value="ARM-type_fold"/>
</dbReference>
<proteinExistence type="predicted"/>
<gene>
    <name evidence="12" type="ORF">Fcan01_08547</name>
</gene>
<feature type="region of interest" description="Disordered" evidence="10">
    <location>
        <begin position="752"/>
        <end position="795"/>
    </location>
</feature>
<dbReference type="InterPro" id="IPR008271">
    <property type="entry name" value="Ser/Thr_kinase_AS"/>
</dbReference>
<keyword evidence="13" id="KW-1185">Reference proteome</keyword>
<keyword evidence="4 9" id="KW-0547">Nucleotide-binding</keyword>
<dbReference type="Gene3D" id="1.10.510.10">
    <property type="entry name" value="Transferase(Phosphotransferase) domain 1"/>
    <property type="match status" value="1"/>
</dbReference>
<evidence type="ECO:0000256" key="3">
    <source>
        <dbReference type="ARBA" id="ARBA00022679"/>
    </source>
</evidence>
<accession>A0A226EKC2</accession>
<dbReference type="SMART" id="SM00220">
    <property type="entry name" value="S_TKc"/>
    <property type="match status" value="1"/>
</dbReference>
<evidence type="ECO:0000256" key="9">
    <source>
        <dbReference type="PROSITE-ProRule" id="PRU10141"/>
    </source>
</evidence>
<evidence type="ECO:0000313" key="12">
    <source>
        <dbReference type="EMBL" id="OXA57201.1"/>
    </source>
</evidence>
<feature type="compositionally biased region" description="Acidic residues" evidence="10">
    <location>
        <begin position="408"/>
        <end position="417"/>
    </location>
</feature>
<reference evidence="12 13" key="1">
    <citation type="submission" date="2015-12" db="EMBL/GenBank/DDBJ databases">
        <title>The genome of Folsomia candida.</title>
        <authorList>
            <person name="Faddeeva A."/>
            <person name="Derks M.F."/>
            <person name="Anvar Y."/>
            <person name="Smit S."/>
            <person name="Van Straalen N."/>
            <person name="Roelofs D."/>
        </authorList>
    </citation>
    <scope>NUCLEOTIDE SEQUENCE [LARGE SCALE GENOMIC DNA]</scope>
    <source>
        <strain evidence="12 13">VU population</strain>
        <tissue evidence="12">Whole body</tissue>
    </source>
</reference>
<dbReference type="STRING" id="158441.A0A226EKC2"/>
<feature type="region of interest" description="Disordered" evidence="10">
    <location>
        <begin position="321"/>
        <end position="367"/>
    </location>
</feature>
<dbReference type="PANTHER" id="PTHR22983">
    <property type="entry name" value="PROTEIN KINASE RELATED"/>
    <property type="match status" value="1"/>
</dbReference>
<dbReference type="GO" id="GO:0004674">
    <property type="term" value="F:protein serine/threonine kinase activity"/>
    <property type="evidence" value="ECO:0007669"/>
    <property type="project" value="UniProtKB-KW"/>
</dbReference>
<feature type="compositionally biased region" description="Polar residues" evidence="10">
    <location>
        <begin position="357"/>
        <end position="367"/>
    </location>
</feature>
<dbReference type="PROSITE" id="PS00107">
    <property type="entry name" value="PROTEIN_KINASE_ATP"/>
    <property type="match status" value="1"/>
</dbReference>
<feature type="region of interest" description="Disordered" evidence="10">
    <location>
        <begin position="390"/>
        <end position="418"/>
    </location>
</feature>
<evidence type="ECO:0000256" key="8">
    <source>
        <dbReference type="ARBA" id="ARBA00048679"/>
    </source>
</evidence>
<name>A0A226EKC2_FOLCA</name>
<dbReference type="InterPro" id="IPR000719">
    <property type="entry name" value="Prot_kinase_dom"/>
</dbReference>
<sequence length="795" mass="89745">MEGYLPIKEIGKGSFGIVHLAQRVCDGKIVAMKKILKFHRNENDLKSLGQEWDIQRKLNHPNIIRILDAFETPDCMVIITEYAQNGELTRLINSTNGKGLDITTVRSITCDLVSALNYLFNQRILHRDLKPQNILIGSDGHCKLCDFGFAKTIGINDFLLTSIKGTPLYMAPEIFQYGSYDQKAELWSLGCIIYELLFGKPPFLTSSLYELTRMIYAENIIFPPEIFFGDCRSFVKGLLEKLPERRITWDQILDHPFIRDHARIDNTRGEFSLAKALSPSQELLREKQKQTIQKKMHEYSRLMLKTQKKMQKAQKQLENCVPESKIVPTPIHSPNTGQTSKGQQQQQATIAERPKLSPTSATTTGGRVVNYHNTSTAEVTNLIRKVQIVDNAEDNNSDSSCETLTSSSEDDDVDSDEDMRTIVNGSGNSTEANEKTDNTTQITVQNPVARKPGDLFWKSGALFTLHSLGLDKPIQSEEWIHFLGTTMKAIMANPRCICEKHFLTVLVAPLRNHLTSPDVIERIADVLGVPFTMDDDLPQDLVFPLQSMYLDSKVVPNLLYAVKVIVRRRGIESKSTDLDEIVSFLNEEDFSALNKCLRLVCFLVYLDEGYVVQFCDSLCVLQLFPTLLLLLKLDSNNVSFTGDMLAILCQLMRTIPSNYCIVEELFFGDCPIARNVEELWRLLQHADTRIKSRAIRLLAYLSVNSSKTGDQFIKHNALKLWKCIQSALQSEVSELREAAKFASKNIDILSSDKESHSQKSMTCTKVEIVRPPQNIESQSPSTATNPSNISSDESR</sequence>
<dbReference type="Proteomes" id="UP000198287">
    <property type="component" value="Unassembled WGS sequence"/>
</dbReference>
<evidence type="ECO:0000256" key="4">
    <source>
        <dbReference type="ARBA" id="ARBA00022741"/>
    </source>
</evidence>
<feature type="domain" description="Protein kinase" evidence="11">
    <location>
        <begin position="4"/>
        <end position="258"/>
    </location>
</feature>
<feature type="binding site" evidence="9">
    <location>
        <position position="33"/>
    </location>
    <ligand>
        <name>ATP</name>
        <dbReference type="ChEBI" id="CHEBI:30616"/>
    </ligand>
</feature>
<dbReference type="OrthoDB" id="266718at2759"/>
<dbReference type="SUPFAM" id="SSF56112">
    <property type="entry name" value="Protein kinase-like (PK-like)"/>
    <property type="match status" value="1"/>
</dbReference>
<keyword evidence="6 9" id="KW-0067">ATP-binding</keyword>
<evidence type="ECO:0000256" key="10">
    <source>
        <dbReference type="SAM" id="MobiDB-lite"/>
    </source>
</evidence>
<evidence type="ECO:0000259" key="11">
    <source>
        <dbReference type="PROSITE" id="PS50011"/>
    </source>
</evidence>
<protein>
    <recommendedName>
        <fullName evidence="1">non-specific serine/threonine protein kinase</fullName>
        <ecNumber evidence="1">2.7.11.1</ecNumber>
    </recommendedName>
</protein>
<dbReference type="InterPro" id="IPR011989">
    <property type="entry name" value="ARM-like"/>
</dbReference>
<organism evidence="12 13">
    <name type="scientific">Folsomia candida</name>
    <name type="common">Springtail</name>
    <dbReference type="NCBI Taxonomy" id="158441"/>
    <lineage>
        <taxon>Eukaryota</taxon>
        <taxon>Metazoa</taxon>
        <taxon>Ecdysozoa</taxon>
        <taxon>Arthropoda</taxon>
        <taxon>Hexapoda</taxon>
        <taxon>Collembola</taxon>
        <taxon>Entomobryomorpha</taxon>
        <taxon>Isotomoidea</taxon>
        <taxon>Isotomidae</taxon>
        <taxon>Proisotominae</taxon>
        <taxon>Folsomia</taxon>
    </lineage>
</organism>
<keyword evidence="3" id="KW-0808">Transferase</keyword>
<dbReference type="InterPro" id="IPR017441">
    <property type="entry name" value="Protein_kinase_ATP_BS"/>
</dbReference>
<comment type="catalytic activity">
    <reaction evidence="7">
        <text>L-threonyl-[protein] + ATP = O-phospho-L-threonyl-[protein] + ADP + H(+)</text>
        <dbReference type="Rhea" id="RHEA:46608"/>
        <dbReference type="Rhea" id="RHEA-COMP:11060"/>
        <dbReference type="Rhea" id="RHEA-COMP:11605"/>
        <dbReference type="ChEBI" id="CHEBI:15378"/>
        <dbReference type="ChEBI" id="CHEBI:30013"/>
        <dbReference type="ChEBI" id="CHEBI:30616"/>
        <dbReference type="ChEBI" id="CHEBI:61977"/>
        <dbReference type="ChEBI" id="CHEBI:456216"/>
        <dbReference type="EC" id="2.7.11.1"/>
    </reaction>
</comment>
<dbReference type="GO" id="GO:0005737">
    <property type="term" value="C:cytoplasm"/>
    <property type="evidence" value="ECO:0007669"/>
    <property type="project" value="TreeGrafter"/>
</dbReference>
<dbReference type="AlphaFoldDB" id="A0A226EKC2"/>
<dbReference type="OMA" id="VRLAGCM"/>
<dbReference type="FunFam" id="1.10.510.10:FF:000571">
    <property type="entry name" value="Maternal embryonic leucine zipper kinase"/>
    <property type="match status" value="1"/>
</dbReference>
<dbReference type="Pfam" id="PF00069">
    <property type="entry name" value="Pkinase"/>
    <property type="match status" value="1"/>
</dbReference>
<feature type="compositionally biased region" description="Low complexity" evidence="10">
    <location>
        <begin position="397"/>
        <end position="407"/>
    </location>
</feature>
<comment type="catalytic activity">
    <reaction evidence="8">
        <text>L-seryl-[protein] + ATP = O-phospho-L-seryl-[protein] + ADP + H(+)</text>
        <dbReference type="Rhea" id="RHEA:17989"/>
        <dbReference type="Rhea" id="RHEA-COMP:9863"/>
        <dbReference type="Rhea" id="RHEA-COMP:11604"/>
        <dbReference type="ChEBI" id="CHEBI:15378"/>
        <dbReference type="ChEBI" id="CHEBI:29999"/>
        <dbReference type="ChEBI" id="CHEBI:30616"/>
        <dbReference type="ChEBI" id="CHEBI:83421"/>
        <dbReference type="ChEBI" id="CHEBI:456216"/>
        <dbReference type="EC" id="2.7.11.1"/>
    </reaction>
</comment>
<evidence type="ECO:0000256" key="2">
    <source>
        <dbReference type="ARBA" id="ARBA00022527"/>
    </source>
</evidence>
<dbReference type="GO" id="GO:0005524">
    <property type="term" value="F:ATP binding"/>
    <property type="evidence" value="ECO:0007669"/>
    <property type="project" value="UniProtKB-UniRule"/>
</dbReference>
<dbReference type="EMBL" id="LNIX01000003">
    <property type="protein sequence ID" value="OXA57201.1"/>
    <property type="molecule type" value="Genomic_DNA"/>
</dbReference>
<keyword evidence="2" id="KW-0723">Serine/threonine-protein kinase</keyword>
<dbReference type="Gene3D" id="1.25.10.10">
    <property type="entry name" value="Leucine-rich Repeat Variant"/>
    <property type="match status" value="1"/>
</dbReference>
<evidence type="ECO:0000256" key="1">
    <source>
        <dbReference type="ARBA" id="ARBA00012513"/>
    </source>
</evidence>
<dbReference type="PROSITE" id="PS00108">
    <property type="entry name" value="PROTEIN_KINASE_ST"/>
    <property type="match status" value="1"/>
</dbReference>
<keyword evidence="5 12" id="KW-0418">Kinase</keyword>
<dbReference type="EC" id="2.7.11.1" evidence="1"/>